<feature type="transmembrane region" description="Helical" evidence="5">
    <location>
        <begin position="134"/>
        <end position="158"/>
    </location>
</feature>
<dbReference type="Proteomes" id="UP000042958">
    <property type="component" value="Unassembled WGS sequence"/>
</dbReference>
<dbReference type="EMBL" id="CDHK01000007">
    <property type="protein sequence ID" value="CEJ59401.1"/>
    <property type="molecule type" value="Genomic_DNA"/>
</dbReference>
<accession>A0A0F7TU76</accession>
<organism evidence="6 7">
    <name type="scientific">Penicillium brasilianum</name>
    <dbReference type="NCBI Taxonomy" id="104259"/>
    <lineage>
        <taxon>Eukaryota</taxon>
        <taxon>Fungi</taxon>
        <taxon>Dikarya</taxon>
        <taxon>Ascomycota</taxon>
        <taxon>Pezizomycotina</taxon>
        <taxon>Eurotiomycetes</taxon>
        <taxon>Eurotiomycetidae</taxon>
        <taxon>Eurotiales</taxon>
        <taxon>Aspergillaceae</taxon>
        <taxon>Penicillium</taxon>
    </lineage>
</organism>
<dbReference type="GO" id="GO:0016765">
    <property type="term" value="F:transferase activity, transferring alkyl or aryl (other than methyl) groups"/>
    <property type="evidence" value="ECO:0007669"/>
    <property type="project" value="InterPro"/>
</dbReference>
<dbReference type="STRING" id="104259.A0A0F7TU76"/>
<evidence type="ECO:0000313" key="6">
    <source>
        <dbReference type="EMBL" id="CEJ59401.1"/>
    </source>
</evidence>
<feature type="transmembrane region" description="Helical" evidence="5">
    <location>
        <begin position="68"/>
        <end position="86"/>
    </location>
</feature>
<gene>
    <name evidence="6" type="ORF">PMG11_08026</name>
</gene>
<protein>
    <recommendedName>
        <fullName evidence="8">UbiA prenyltransferase</fullName>
    </recommendedName>
</protein>
<feature type="transmembrane region" description="Helical" evidence="5">
    <location>
        <begin position="200"/>
        <end position="221"/>
    </location>
</feature>
<feature type="transmembrane region" description="Helical" evidence="5">
    <location>
        <begin position="296"/>
        <end position="313"/>
    </location>
</feature>
<evidence type="ECO:0000313" key="7">
    <source>
        <dbReference type="Proteomes" id="UP000042958"/>
    </source>
</evidence>
<keyword evidence="7" id="KW-1185">Reference proteome</keyword>
<reference evidence="7" key="1">
    <citation type="journal article" date="2015" name="Genome Announc.">
        <title>Draft genome sequence of the fungus Penicillium brasilianum MG11.</title>
        <authorList>
            <person name="Horn F."/>
            <person name="Linde J."/>
            <person name="Mattern D.J."/>
            <person name="Walther G."/>
            <person name="Guthke R."/>
            <person name="Brakhage A.A."/>
            <person name="Valiante V."/>
        </authorList>
    </citation>
    <scope>NUCLEOTIDE SEQUENCE [LARGE SCALE GENOMIC DNA]</scope>
    <source>
        <strain evidence="7">MG11</strain>
    </source>
</reference>
<keyword evidence="4 5" id="KW-0472">Membrane</keyword>
<comment type="subcellular location">
    <subcellularLocation>
        <location evidence="1">Membrane</location>
        <topology evidence="1">Multi-pass membrane protein</topology>
    </subcellularLocation>
</comment>
<keyword evidence="3 5" id="KW-1133">Transmembrane helix</keyword>
<evidence type="ECO:0000256" key="2">
    <source>
        <dbReference type="ARBA" id="ARBA00022692"/>
    </source>
</evidence>
<dbReference type="GO" id="GO:0016020">
    <property type="term" value="C:membrane"/>
    <property type="evidence" value="ECO:0007669"/>
    <property type="project" value="UniProtKB-SubCell"/>
</dbReference>
<dbReference type="InterPro" id="IPR050475">
    <property type="entry name" value="Prenyltransferase_related"/>
</dbReference>
<evidence type="ECO:0000256" key="5">
    <source>
        <dbReference type="SAM" id="Phobius"/>
    </source>
</evidence>
<dbReference type="PANTHER" id="PTHR42723:SF1">
    <property type="entry name" value="CHLOROPHYLL SYNTHASE, CHLOROPLASTIC"/>
    <property type="match status" value="1"/>
</dbReference>
<dbReference type="CDD" id="cd13965">
    <property type="entry name" value="PT_UbiA_3"/>
    <property type="match status" value="1"/>
</dbReference>
<dbReference type="PANTHER" id="PTHR42723">
    <property type="entry name" value="CHLOROPHYLL SYNTHASE"/>
    <property type="match status" value="1"/>
</dbReference>
<dbReference type="OrthoDB" id="434972at2759"/>
<feature type="transmembrane region" description="Helical" evidence="5">
    <location>
        <begin position="40"/>
        <end position="63"/>
    </location>
</feature>
<dbReference type="InterPro" id="IPR000537">
    <property type="entry name" value="UbiA_prenyltransferase"/>
</dbReference>
<dbReference type="Pfam" id="PF01040">
    <property type="entry name" value="UbiA"/>
    <property type="match status" value="1"/>
</dbReference>
<evidence type="ECO:0008006" key="8">
    <source>
        <dbReference type="Google" id="ProtNLM"/>
    </source>
</evidence>
<evidence type="ECO:0000256" key="3">
    <source>
        <dbReference type="ARBA" id="ARBA00022989"/>
    </source>
</evidence>
<evidence type="ECO:0000256" key="4">
    <source>
        <dbReference type="ARBA" id="ARBA00023136"/>
    </source>
</evidence>
<proteinExistence type="predicted"/>
<name>A0A0F7TU76_PENBI</name>
<evidence type="ECO:0000256" key="1">
    <source>
        <dbReference type="ARBA" id="ARBA00004141"/>
    </source>
</evidence>
<dbReference type="AlphaFoldDB" id="A0A0F7TU76"/>
<sequence>MSGKSVESAAINSFHRLLDLHRQEIDASLRLLEIVRYHAYTLWLFCFNDLKTMVFPSIAFAFFHSSHLYGTIFLSRLPLMFAYTWFNLLGFTVNNQRHPGSVAEDKLNKPWRPIAAGRLTTTQAHTLGLWSLPIALAVSALVGGGVVQSALLAIFGTIYNDFGGGDGHWLVRNLLNAAGFTSFASGTLEVALQSSLPRSMIPWIFLIALVVGTSVHVQDMYDQPGDAAAGRRTLPLVIGDEMARWSIAIVVTAWSILCPLYWSSDLVGYLGPLGLGLWVSSRSLRKRTVKEDRTTFRIYNAWLVALYALPMTYRYRISV</sequence>
<keyword evidence="2 5" id="KW-0812">Transmembrane</keyword>